<evidence type="ECO:0000313" key="2">
    <source>
        <dbReference type="EMBL" id="CUH80249.1"/>
    </source>
</evidence>
<name>A0A0N7M0E6_9RHOB</name>
<sequence length="144" mass="15908">MHRFIYTSTAAAPLSAQQLADIAGACHRNNRRAGLSGLLVMHQGKFLHVLEGEESRIRKVCERIQHDPRHANFKVIEMAEINERAFDRFSVVHEAPQALPLLGNENVLPLAALMPSNSKERGSVPSVRKAVRDFLASFAVLCAA</sequence>
<dbReference type="OrthoDB" id="196105at2"/>
<dbReference type="Proteomes" id="UP000052022">
    <property type="component" value="Unassembled WGS sequence"/>
</dbReference>
<dbReference type="InterPro" id="IPR007024">
    <property type="entry name" value="BLUF_domain"/>
</dbReference>
<dbReference type="RefSeq" id="WP_058290825.1">
    <property type="nucleotide sequence ID" value="NZ_CYSD01000039.1"/>
</dbReference>
<dbReference type="GO" id="GO:0071949">
    <property type="term" value="F:FAD binding"/>
    <property type="evidence" value="ECO:0007669"/>
    <property type="project" value="InterPro"/>
</dbReference>
<dbReference type="PROSITE" id="PS50925">
    <property type="entry name" value="BLUF"/>
    <property type="match status" value="1"/>
</dbReference>
<dbReference type="SUPFAM" id="SSF54975">
    <property type="entry name" value="Acylphosphatase/BLUF domain-like"/>
    <property type="match status" value="1"/>
</dbReference>
<dbReference type="GO" id="GO:0009882">
    <property type="term" value="F:blue light photoreceptor activity"/>
    <property type="evidence" value="ECO:0007669"/>
    <property type="project" value="InterPro"/>
</dbReference>
<protein>
    <submittedName>
        <fullName evidence="2">Sensors of blue-light using FAD</fullName>
    </submittedName>
</protein>
<dbReference type="Gene3D" id="3.30.70.100">
    <property type="match status" value="1"/>
</dbReference>
<evidence type="ECO:0000259" key="1">
    <source>
        <dbReference type="PROSITE" id="PS50925"/>
    </source>
</evidence>
<evidence type="ECO:0000313" key="3">
    <source>
        <dbReference type="Proteomes" id="UP000052022"/>
    </source>
</evidence>
<dbReference type="SMR" id="A0A0N7M0E6"/>
<organism evidence="2 3">
    <name type="scientific">Tritonibacter multivorans</name>
    <dbReference type="NCBI Taxonomy" id="928856"/>
    <lineage>
        <taxon>Bacteria</taxon>
        <taxon>Pseudomonadati</taxon>
        <taxon>Pseudomonadota</taxon>
        <taxon>Alphaproteobacteria</taxon>
        <taxon>Rhodobacterales</taxon>
        <taxon>Paracoccaceae</taxon>
        <taxon>Tritonibacter</taxon>
    </lineage>
</organism>
<dbReference type="EMBL" id="CYSD01000039">
    <property type="protein sequence ID" value="CUH80249.1"/>
    <property type="molecule type" value="Genomic_DNA"/>
</dbReference>
<dbReference type="SMART" id="SM01034">
    <property type="entry name" value="BLUF"/>
    <property type="match status" value="1"/>
</dbReference>
<reference evidence="2 3" key="1">
    <citation type="submission" date="2015-09" db="EMBL/GenBank/DDBJ databases">
        <authorList>
            <consortium name="Swine Surveillance"/>
        </authorList>
    </citation>
    <scope>NUCLEOTIDE SEQUENCE [LARGE SCALE GENOMIC DNA]</scope>
    <source>
        <strain evidence="2 3">CECT 7557</strain>
    </source>
</reference>
<keyword evidence="3" id="KW-1185">Reference proteome</keyword>
<accession>A0A0N7M0E6</accession>
<dbReference type="InterPro" id="IPR036046">
    <property type="entry name" value="Acylphosphatase-like_dom_sf"/>
</dbReference>
<feature type="domain" description="BLUF" evidence="1">
    <location>
        <begin position="1"/>
        <end position="92"/>
    </location>
</feature>
<gene>
    <name evidence="2" type="ORF">TRM7557_02797</name>
</gene>
<proteinExistence type="predicted"/>
<dbReference type="Pfam" id="PF04940">
    <property type="entry name" value="BLUF"/>
    <property type="match status" value="1"/>
</dbReference>
<dbReference type="STRING" id="928856.SAMN04488049_10480"/>
<dbReference type="AlphaFoldDB" id="A0A0N7M0E6"/>